<dbReference type="OrthoDB" id="642536at2759"/>
<feature type="domain" description="KIB1-4 beta-propeller" evidence="1">
    <location>
        <begin position="47"/>
        <end position="326"/>
    </location>
</feature>
<dbReference type="PANTHER" id="PTHR33110:SF111">
    <property type="entry name" value="DUF295 DOMAIN-CONTAINING PROTEIN"/>
    <property type="match status" value="1"/>
</dbReference>
<accession>A0A5J9UKW7</accession>
<dbReference type="Proteomes" id="UP000324897">
    <property type="component" value="Chromosome 2"/>
</dbReference>
<dbReference type="InterPro" id="IPR005174">
    <property type="entry name" value="KIB1-4_b-propeller"/>
</dbReference>
<dbReference type="PANTHER" id="PTHR33110">
    <property type="entry name" value="F-BOX/KELCH-REPEAT PROTEIN-RELATED"/>
    <property type="match status" value="1"/>
</dbReference>
<comment type="caution">
    <text evidence="2">The sequence shown here is derived from an EMBL/GenBank/DDBJ whole genome shotgun (WGS) entry which is preliminary data.</text>
</comment>
<dbReference type="EMBL" id="RWGY01000013">
    <property type="protein sequence ID" value="TVU24429.1"/>
    <property type="molecule type" value="Genomic_DNA"/>
</dbReference>
<dbReference type="Gramene" id="TVU24429">
    <property type="protein sequence ID" value="TVU24429"/>
    <property type="gene ID" value="EJB05_26863"/>
</dbReference>
<gene>
    <name evidence="2" type="ORF">EJB05_26863</name>
</gene>
<name>A0A5J9UKW7_9POAL</name>
<protein>
    <recommendedName>
        <fullName evidence="1">KIB1-4 beta-propeller domain-containing protein</fullName>
    </recommendedName>
</protein>
<proteinExistence type="predicted"/>
<sequence length="364" mass="40369">MLPEVVGLVLRCLHTHVDRVRFTAVCSKWRHAAQKANLPPPLPLLMIPDGTVYGLPRSKPFRISSCSGYTAVCGKWLVFSSEDGDFLRDPLSNITVKLPSTSRVRARHVNDNDLMDGMSLPKMLIIKFIFGSSSLIVASVAFGQSLRIAVCKPGATSWWSVYMGNMFKDMAVHQGTLYALGIHDKGLFAIDINVDLDTGDPWVSRIQHVINGTPTCPLSHVDNPCSLILMKDYLVESCGKLLMVRKTVMSLESIATATEHEHAKVEAFEAIFEQSQWNKMTSIGEDQVFFLCQSCCRSVCISQYNVLGDQIVFFENDGVASFKLAKRQSCCSVYDMRDGQISTSLPMISWMHGAGTATWLFPEA</sequence>
<organism evidence="2 3">
    <name type="scientific">Eragrostis curvula</name>
    <name type="common">weeping love grass</name>
    <dbReference type="NCBI Taxonomy" id="38414"/>
    <lineage>
        <taxon>Eukaryota</taxon>
        <taxon>Viridiplantae</taxon>
        <taxon>Streptophyta</taxon>
        <taxon>Embryophyta</taxon>
        <taxon>Tracheophyta</taxon>
        <taxon>Spermatophyta</taxon>
        <taxon>Magnoliopsida</taxon>
        <taxon>Liliopsida</taxon>
        <taxon>Poales</taxon>
        <taxon>Poaceae</taxon>
        <taxon>PACMAD clade</taxon>
        <taxon>Chloridoideae</taxon>
        <taxon>Eragrostideae</taxon>
        <taxon>Eragrostidinae</taxon>
        <taxon>Eragrostis</taxon>
    </lineage>
</organism>
<reference evidence="2 3" key="1">
    <citation type="journal article" date="2019" name="Sci. Rep.">
        <title>A high-quality genome of Eragrostis curvula grass provides insights into Poaceae evolution and supports new strategies to enhance forage quality.</title>
        <authorList>
            <person name="Carballo J."/>
            <person name="Santos B.A.C.M."/>
            <person name="Zappacosta D."/>
            <person name="Garbus I."/>
            <person name="Selva J.P."/>
            <person name="Gallo C.A."/>
            <person name="Diaz A."/>
            <person name="Albertini E."/>
            <person name="Caccamo M."/>
            <person name="Echenique V."/>
        </authorList>
    </citation>
    <scope>NUCLEOTIDE SEQUENCE [LARGE SCALE GENOMIC DNA]</scope>
    <source>
        <strain evidence="3">cv. Victoria</strain>
        <tissue evidence="2">Leaf</tissue>
    </source>
</reference>
<evidence type="ECO:0000259" key="1">
    <source>
        <dbReference type="Pfam" id="PF03478"/>
    </source>
</evidence>
<dbReference type="Pfam" id="PF03478">
    <property type="entry name" value="Beta-prop_KIB1-4"/>
    <property type="match status" value="1"/>
</dbReference>
<keyword evidence="3" id="KW-1185">Reference proteome</keyword>
<evidence type="ECO:0000313" key="2">
    <source>
        <dbReference type="EMBL" id="TVU24429.1"/>
    </source>
</evidence>
<evidence type="ECO:0000313" key="3">
    <source>
        <dbReference type="Proteomes" id="UP000324897"/>
    </source>
</evidence>
<dbReference type="AlphaFoldDB" id="A0A5J9UKW7"/>
<feature type="non-terminal residue" evidence="2">
    <location>
        <position position="1"/>
    </location>
</feature>